<accession>X1TAQ0</accession>
<evidence type="ECO:0000256" key="2">
    <source>
        <dbReference type="ARBA" id="ARBA00008023"/>
    </source>
</evidence>
<dbReference type="GO" id="GO:0009146">
    <property type="term" value="P:purine nucleoside triphosphate catabolic process"/>
    <property type="evidence" value="ECO:0007669"/>
    <property type="project" value="UniProtKB-ARBA"/>
</dbReference>
<dbReference type="NCBIfam" id="TIGR00042">
    <property type="entry name" value="RdgB/HAM1 family non-canonical purine NTP pyrophosphatase"/>
    <property type="match status" value="1"/>
</dbReference>
<evidence type="ECO:0000313" key="17">
    <source>
        <dbReference type="EMBL" id="GAI77084.1"/>
    </source>
</evidence>
<dbReference type="SUPFAM" id="SSF52972">
    <property type="entry name" value="ITPase-like"/>
    <property type="match status" value="1"/>
</dbReference>
<evidence type="ECO:0000256" key="5">
    <source>
        <dbReference type="ARBA" id="ARBA00022741"/>
    </source>
</evidence>
<comment type="subunit">
    <text evidence="3">Homodimer.</text>
</comment>
<dbReference type="CDD" id="cd00515">
    <property type="entry name" value="HAM1"/>
    <property type="match status" value="1"/>
</dbReference>
<evidence type="ECO:0000256" key="13">
    <source>
        <dbReference type="ARBA" id="ARBA00075987"/>
    </source>
</evidence>
<evidence type="ECO:0000256" key="4">
    <source>
        <dbReference type="ARBA" id="ARBA00022723"/>
    </source>
</evidence>
<dbReference type="InterPro" id="IPR002637">
    <property type="entry name" value="RdgB/HAM1"/>
</dbReference>
<name>X1TAQ0_9ZZZZ</name>
<evidence type="ECO:0000256" key="3">
    <source>
        <dbReference type="ARBA" id="ARBA00011738"/>
    </source>
</evidence>
<gene>
    <name evidence="17" type="ORF">S12H4_13705</name>
</gene>
<dbReference type="GO" id="GO:0005829">
    <property type="term" value="C:cytosol"/>
    <property type="evidence" value="ECO:0007669"/>
    <property type="project" value="TreeGrafter"/>
</dbReference>
<dbReference type="GO" id="GO:0000166">
    <property type="term" value="F:nucleotide binding"/>
    <property type="evidence" value="ECO:0007669"/>
    <property type="project" value="UniProtKB-KW"/>
</dbReference>
<protein>
    <recommendedName>
        <fullName evidence="12">dITP/XTP pyrophosphatase</fullName>
        <ecNumber evidence="11">3.6.1.66</ecNumber>
    </recommendedName>
    <alternativeName>
        <fullName evidence="13">Non-canonical purine NTP pyrophosphatase</fullName>
    </alternativeName>
    <alternativeName>
        <fullName evidence="14">Non-standard purine NTP pyrophosphatase</fullName>
    </alternativeName>
    <alternativeName>
        <fullName evidence="16">Nucleoside-triphosphate diphosphatase</fullName>
    </alternativeName>
    <alternativeName>
        <fullName evidence="15">Nucleoside-triphosphate pyrophosphatase</fullName>
    </alternativeName>
</protein>
<keyword evidence="5" id="KW-0547">Nucleotide-binding</keyword>
<evidence type="ECO:0000256" key="12">
    <source>
        <dbReference type="ARBA" id="ARBA00071289"/>
    </source>
</evidence>
<dbReference type="EMBL" id="BARW01006523">
    <property type="protein sequence ID" value="GAI77084.1"/>
    <property type="molecule type" value="Genomic_DNA"/>
</dbReference>
<dbReference type="InterPro" id="IPR029001">
    <property type="entry name" value="ITPase-like_fam"/>
</dbReference>
<dbReference type="HAMAP" id="MF_01405">
    <property type="entry name" value="Non_canon_purine_NTPase"/>
    <property type="match status" value="1"/>
</dbReference>
<keyword evidence="4" id="KW-0479">Metal-binding</keyword>
<evidence type="ECO:0000256" key="8">
    <source>
        <dbReference type="ARBA" id="ARBA00023080"/>
    </source>
</evidence>
<dbReference type="GO" id="GO:0046872">
    <property type="term" value="F:metal ion binding"/>
    <property type="evidence" value="ECO:0007669"/>
    <property type="project" value="UniProtKB-KW"/>
</dbReference>
<evidence type="ECO:0000256" key="15">
    <source>
        <dbReference type="ARBA" id="ARBA00083186"/>
    </source>
</evidence>
<evidence type="ECO:0000256" key="14">
    <source>
        <dbReference type="ARBA" id="ARBA00078805"/>
    </source>
</evidence>
<comment type="caution">
    <text evidence="17">The sequence shown here is derived from an EMBL/GenBank/DDBJ whole genome shotgun (WGS) entry which is preliminary data.</text>
</comment>
<comment type="cofactor">
    <cofactor evidence="1">
        <name>Mg(2+)</name>
        <dbReference type="ChEBI" id="CHEBI:18420"/>
    </cofactor>
</comment>
<evidence type="ECO:0000256" key="6">
    <source>
        <dbReference type="ARBA" id="ARBA00022801"/>
    </source>
</evidence>
<evidence type="ECO:0000256" key="10">
    <source>
        <dbReference type="ARBA" id="ARBA00052017"/>
    </source>
</evidence>
<dbReference type="InterPro" id="IPR020922">
    <property type="entry name" value="dITP/XTP_pyrophosphatase"/>
</dbReference>
<evidence type="ECO:0000256" key="7">
    <source>
        <dbReference type="ARBA" id="ARBA00022842"/>
    </source>
</evidence>
<dbReference type="AlphaFoldDB" id="X1TAQ0"/>
<dbReference type="Gene3D" id="3.90.950.10">
    <property type="match status" value="1"/>
</dbReference>
<comment type="catalytic activity">
    <reaction evidence="9">
        <text>dITP + H2O = dIMP + diphosphate + H(+)</text>
        <dbReference type="Rhea" id="RHEA:28342"/>
        <dbReference type="ChEBI" id="CHEBI:15377"/>
        <dbReference type="ChEBI" id="CHEBI:15378"/>
        <dbReference type="ChEBI" id="CHEBI:33019"/>
        <dbReference type="ChEBI" id="CHEBI:61194"/>
        <dbReference type="ChEBI" id="CHEBI:61382"/>
        <dbReference type="EC" id="3.6.1.66"/>
    </reaction>
</comment>
<dbReference type="PANTHER" id="PTHR11067">
    <property type="entry name" value="INOSINE TRIPHOSPHATE PYROPHOSPHATASE/HAM1 PROTEIN"/>
    <property type="match status" value="1"/>
</dbReference>
<organism evidence="17">
    <name type="scientific">marine sediment metagenome</name>
    <dbReference type="NCBI Taxonomy" id="412755"/>
    <lineage>
        <taxon>unclassified sequences</taxon>
        <taxon>metagenomes</taxon>
        <taxon>ecological metagenomes</taxon>
    </lineage>
</organism>
<dbReference type="EC" id="3.6.1.66" evidence="11"/>
<dbReference type="Pfam" id="PF01725">
    <property type="entry name" value="Ham1p_like"/>
    <property type="match status" value="1"/>
</dbReference>
<comment type="similarity">
    <text evidence="2">Belongs to the HAM1 NTPase family.</text>
</comment>
<keyword evidence="6" id="KW-0378">Hydrolase</keyword>
<keyword evidence="8" id="KW-0546">Nucleotide metabolism</keyword>
<evidence type="ECO:0000256" key="11">
    <source>
        <dbReference type="ARBA" id="ARBA00066468"/>
    </source>
</evidence>
<evidence type="ECO:0000256" key="9">
    <source>
        <dbReference type="ARBA" id="ARBA00051875"/>
    </source>
</evidence>
<reference evidence="17" key="1">
    <citation type="journal article" date="2014" name="Front. Microbiol.">
        <title>High frequency of phylogenetically diverse reductive dehalogenase-homologous genes in deep subseafloor sedimentary metagenomes.</title>
        <authorList>
            <person name="Kawai M."/>
            <person name="Futagami T."/>
            <person name="Toyoda A."/>
            <person name="Takaki Y."/>
            <person name="Nishi S."/>
            <person name="Hori S."/>
            <person name="Arai W."/>
            <person name="Tsubouchi T."/>
            <person name="Morono Y."/>
            <person name="Uchiyama I."/>
            <person name="Ito T."/>
            <person name="Fujiyama A."/>
            <person name="Inagaki F."/>
            <person name="Takami H."/>
        </authorList>
    </citation>
    <scope>NUCLEOTIDE SEQUENCE</scope>
    <source>
        <strain evidence="17">Expedition CK06-06</strain>
    </source>
</reference>
<dbReference type="PANTHER" id="PTHR11067:SF9">
    <property type="entry name" value="INOSINE TRIPHOSPHATE PYROPHOSPHATASE"/>
    <property type="match status" value="1"/>
</dbReference>
<evidence type="ECO:0000256" key="1">
    <source>
        <dbReference type="ARBA" id="ARBA00001946"/>
    </source>
</evidence>
<dbReference type="GO" id="GO:0036222">
    <property type="term" value="F:XTP diphosphatase activity"/>
    <property type="evidence" value="ECO:0007669"/>
    <property type="project" value="UniProtKB-ARBA"/>
</dbReference>
<evidence type="ECO:0000256" key="16">
    <source>
        <dbReference type="ARBA" id="ARBA00083635"/>
    </source>
</evidence>
<dbReference type="FunFam" id="3.90.950.10:FF:000001">
    <property type="entry name" value="dITP/XTP pyrophosphatase"/>
    <property type="match status" value="1"/>
</dbReference>
<comment type="catalytic activity">
    <reaction evidence="10">
        <text>XTP + H2O = XMP + diphosphate + H(+)</text>
        <dbReference type="Rhea" id="RHEA:28610"/>
        <dbReference type="ChEBI" id="CHEBI:15377"/>
        <dbReference type="ChEBI" id="CHEBI:15378"/>
        <dbReference type="ChEBI" id="CHEBI:33019"/>
        <dbReference type="ChEBI" id="CHEBI:57464"/>
        <dbReference type="ChEBI" id="CHEBI:61314"/>
        <dbReference type="EC" id="3.6.1.66"/>
    </reaction>
</comment>
<dbReference type="GO" id="GO:0017111">
    <property type="term" value="F:ribonucleoside triphosphate phosphatase activity"/>
    <property type="evidence" value="ECO:0007669"/>
    <property type="project" value="InterPro"/>
</dbReference>
<proteinExistence type="inferred from homology"/>
<keyword evidence="7" id="KW-0460">Magnesium</keyword>
<dbReference type="GO" id="GO:0036220">
    <property type="term" value="F:ITP diphosphatase activity"/>
    <property type="evidence" value="ECO:0007669"/>
    <property type="project" value="UniProtKB-EC"/>
</dbReference>
<dbReference type="GO" id="GO:0009117">
    <property type="term" value="P:nucleotide metabolic process"/>
    <property type="evidence" value="ECO:0007669"/>
    <property type="project" value="UniProtKB-KW"/>
</dbReference>
<sequence length="200" mass="22052">MRRKLLLATNNQAKVGEYRSLLQSLPYALVTLAERGITTVVSEVGESLEENARLKATLLAAESQLLALADDSGLEVDALGGEPGRLSARYAGENASDKDRVTYLLLRLKGVPWQKRSARFRCVIAIATPDGEVEFCSGECQGFITFEPRGEQGFGYDPVFYLPELDKTMAELPLEIKNQLSHRGQAARKAYQLLARSAKF</sequence>
<dbReference type="GO" id="GO:0035870">
    <property type="term" value="F:dITP diphosphatase activity"/>
    <property type="evidence" value="ECO:0007669"/>
    <property type="project" value="UniProtKB-ARBA"/>
</dbReference>